<gene>
    <name evidence="2" type="ORF">SAMN02927937_01157</name>
</gene>
<dbReference type="OrthoDB" id="650847at2"/>
<sequence>MSFLKKYFSYLNVIPVRTYESVHSGRLEINWLNGKKILDTKNTNYSYGNLGKVLKKALKHTETDFISKDQSVLILGLGGGDVIKQLRNNFKSQAHITAIEIDPVIIEIAFNEFDIIPNSQLEIINNDAYLFLKYTQEKYDIIIVDLFNDTQIPEFVFQNEFIKRIHQTLNLNGTAIFNTFILNDTDEIKNQKFLNRLQNSFLVQSFKKVYSHNHLIITQKTR</sequence>
<protein>
    <submittedName>
        <fullName evidence="2">Spermidine synthase</fullName>
    </submittedName>
</protein>
<dbReference type="EMBL" id="FNXE01000012">
    <property type="protein sequence ID" value="SEH73938.1"/>
    <property type="molecule type" value="Genomic_DNA"/>
</dbReference>
<dbReference type="Proteomes" id="UP000199634">
    <property type="component" value="Unassembled WGS sequence"/>
</dbReference>
<dbReference type="Gene3D" id="3.40.50.150">
    <property type="entry name" value="Vaccinia Virus protein VP39"/>
    <property type="match status" value="1"/>
</dbReference>
<reference evidence="2 3" key="1">
    <citation type="submission" date="2016-10" db="EMBL/GenBank/DDBJ databases">
        <authorList>
            <person name="de Groot N.N."/>
        </authorList>
    </citation>
    <scope>NUCLEOTIDE SEQUENCE [LARGE SCALE GENOMIC DNA]</scope>
    <source>
        <strain evidence="2 3">CGMCC 1.10825</strain>
    </source>
</reference>
<evidence type="ECO:0000313" key="3">
    <source>
        <dbReference type="Proteomes" id="UP000199634"/>
    </source>
</evidence>
<dbReference type="Pfam" id="PF01564">
    <property type="entry name" value="Spermine_synth"/>
    <property type="match status" value="1"/>
</dbReference>
<evidence type="ECO:0000313" key="2">
    <source>
        <dbReference type="EMBL" id="SEH73938.1"/>
    </source>
</evidence>
<dbReference type="InterPro" id="IPR029063">
    <property type="entry name" value="SAM-dependent_MTases_sf"/>
</dbReference>
<dbReference type="RefSeq" id="WP_091097290.1">
    <property type="nucleotide sequence ID" value="NZ_FNXE01000012.1"/>
</dbReference>
<dbReference type="AlphaFoldDB" id="A0A1H6KJS5"/>
<dbReference type="STRING" id="1159016.SAMN02927937_01157"/>
<dbReference type="PANTHER" id="PTHR43317:SF1">
    <property type="entry name" value="THERMOSPERMINE SYNTHASE ACAULIS5"/>
    <property type="match status" value="1"/>
</dbReference>
<accession>A0A1H6KJS5</accession>
<dbReference type="CDD" id="cd02440">
    <property type="entry name" value="AdoMet_MTases"/>
    <property type="match status" value="1"/>
</dbReference>
<keyword evidence="1" id="KW-0620">Polyamine biosynthesis</keyword>
<dbReference type="NCBIfam" id="NF037959">
    <property type="entry name" value="MFS_SpdSyn"/>
    <property type="match status" value="1"/>
</dbReference>
<keyword evidence="3" id="KW-1185">Reference proteome</keyword>
<organism evidence="2 3">
    <name type="scientific">Paenimyroides marinum</name>
    <dbReference type="NCBI Taxonomy" id="1159016"/>
    <lineage>
        <taxon>Bacteria</taxon>
        <taxon>Pseudomonadati</taxon>
        <taxon>Bacteroidota</taxon>
        <taxon>Flavobacteriia</taxon>
        <taxon>Flavobacteriales</taxon>
        <taxon>Flavobacteriaceae</taxon>
        <taxon>Paenimyroides</taxon>
    </lineage>
</organism>
<dbReference type="SUPFAM" id="SSF53335">
    <property type="entry name" value="S-adenosyl-L-methionine-dependent methyltransferases"/>
    <property type="match status" value="1"/>
</dbReference>
<proteinExistence type="predicted"/>
<evidence type="ECO:0000256" key="1">
    <source>
        <dbReference type="ARBA" id="ARBA00023115"/>
    </source>
</evidence>
<dbReference type="GO" id="GO:0006596">
    <property type="term" value="P:polyamine biosynthetic process"/>
    <property type="evidence" value="ECO:0007669"/>
    <property type="project" value="UniProtKB-KW"/>
</dbReference>
<dbReference type="PANTHER" id="PTHR43317">
    <property type="entry name" value="THERMOSPERMINE SYNTHASE ACAULIS5"/>
    <property type="match status" value="1"/>
</dbReference>
<name>A0A1H6KJS5_9FLAO</name>